<evidence type="ECO:0000256" key="4">
    <source>
        <dbReference type="ARBA" id="ARBA00022833"/>
    </source>
</evidence>
<comment type="caution">
    <text evidence="12">The sequence shown here is derived from an EMBL/GenBank/DDBJ whole genome shotgun (WGS) entry which is preliminary data.</text>
</comment>
<dbReference type="AlphaFoldDB" id="A0A8H5AWL1"/>
<feature type="compositionally biased region" description="Polar residues" evidence="11">
    <location>
        <begin position="280"/>
        <end position="291"/>
    </location>
</feature>
<evidence type="ECO:0000256" key="2">
    <source>
        <dbReference type="ARBA" id="ARBA00022723"/>
    </source>
</evidence>
<organism evidence="12 13">
    <name type="scientific">Psilocybe cf. subviscida</name>
    <dbReference type="NCBI Taxonomy" id="2480587"/>
    <lineage>
        <taxon>Eukaryota</taxon>
        <taxon>Fungi</taxon>
        <taxon>Dikarya</taxon>
        <taxon>Basidiomycota</taxon>
        <taxon>Agaricomycotina</taxon>
        <taxon>Agaricomycetes</taxon>
        <taxon>Agaricomycetidae</taxon>
        <taxon>Agaricales</taxon>
        <taxon>Agaricineae</taxon>
        <taxon>Strophariaceae</taxon>
        <taxon>Psilocybe</taxon>
    </lineage>
</organism>
<keyword evidence="4" id="KW-0862">Zinc</keyword>
<comment type="similarity">
    <text evidence="10">Belongs to the SGF11 family.</text>
</comment>
<dbReference type="Pfam" id="PF08209">
    <property type="entry name" value="Sgf11"/>
    <property type="match status" value="1"/>
</dbReference>
<comment type="subcellular location">
    <subcellularLocation>
        <location evidence="1 10">Nucleus</location>
    </subcellularLocation>
</comment>
<keyword evidence="8" id="KW-0804">Transcription</keyword>
<protein>
    <recommendedName>
        <fullName evidence="10">SAGA-associated factor 11</fullName>
    </recommendedName>
</protein>
<evidence type="ECO:0000313" key="12">
    <source>
        <dbReference type="EMBL" id="KAF5312046.1"/>
    </source>
</evidence>
<feature type="compositionally biased region" description="Polar residues" evidence="11">
    <location>
        <begin position="341"/>
        <end position="351"/>
    </location>
</feature>
<evidence type="ECO:0000256" key="9">
    <source>
        <dbReference type="ARBA" id="ARBA00023242"/>
    </source>
</evidence>
<evidence type="ECO:0000256" key="5">
    <source>
        <dbReference type="ARBA" id="ARBA00022853"/>
    </source>
</evidence>
<feature type="compositionally biased region" description="Low complexity" evidence="11">
    <location>
        <begin position="254"/>
        <end position="269"/>
    </location>
</feature>
<keyword evidence="13" id="KW-1185">Reference proteome</keyword>
<evidence type="ECO:0000256" key="3">
    <source>
        <dbReference type="ARBA" id="ARBA00022771"/>
    </source>
</evidence>
<dbReference type="Gene3D" id="3.30.160.60">
    <property type="entry name" value="Classic Zinc Finger"/>
    <property type="match status" value="1"/>
</dbReference>
<keyword evidence="7 10" id="KW-0010">Activator</keyword>
<proteinExistence type="inferred from homology"/>
<evidence type="ECO:0000256" key="11">
    <source>
        <dbReference type="SAM" id="MobiDB-lite"/>
    </source>
</evidence>
<feature type="region of interest" description="Disordered" evidence="11">
    <location>
        <begin position="146"/>
        <end position="351"/>
    </location>
</feature>
<evidence type="ECO:0000256" key="7">
    <source>
        <dbReference type="ARBA" id="ARBA00023159"/>
    </source>
</evidence>
<keyword evidence="9" id="KW-0539">Nucleus</keyword>
<dbReference type="GO" id="GO:0070461">
    <property type="term" value="C:SAGA-type complex"/>
    <property type="evidence" value="ECO:0007669"/>
    <property type="project" value="UniProtKB-ARBA"/>
</dbReference>
<feature type="compositionally biased region" description="Polar residues" evidence="11">
    <location>
        <begin position="231"/>
        <end position="247"/>
    </location>
</feature>
<gene>
    <name evidence="12" type="ORF">D9619_003346</name>
</gene>
<feature type="compositionally biased region" description="Pro residues" evidence="11">
    <location>
        <begin position="317"/>
        <end position="328"/>
    </location>
</feature>
<keyword evidence="5" id="KW-0156">Chromatin regulator</keyword>
<keyword evidence="3" id="KW-0863">Zinc-finger</keyword>
<name>A0A8H5AWL1_9AGAR</name>
<keyword evidence="2" id="KW-0479">Metal-binding</keyword>
<keyword evidence="6" id="KW-0805">Transcription regulation</keyword>
<evidence type="ECO:0000256" key="10">
    <source>
        <dbReference type="RuleBase" id="RU261113"/>
    </source>
</evidence>
<dbReference type="GO" id="GO:0006325">
    <property type="term" value="P:chromatin organization"/>
    <property type="evidence" value="ECO:0007669"/>
    <property type="project" value="UniProtKB-KW"/>
</dbReference>
<dbReference type="EMBL" id="JAACJJ010000056">
    <property type="protein sequence ID" value="KAF5312046.1"/>
    <property type="molecule type" value="Genomic_DNA"/>
</dbReference>
<reference evidence="12 13" key="1">
    <citation type="journal article" date="2020" name="ISME J.">
        <title>Uncovering the hidden diversity of litter-decomposition mechanisms in mushroom-forming fungi.</title>
        <authorList>
            <person name="Floudas D."/>
            <person name="Bentzer J."/>
            <person name="Ahren D."/>
            <person name="Johansson T."/>
            <person name="Persson P."/>
            <person name="Tunlid A."/>
        </authorList>
    </citation>
    <scope>NUCLEOTIDE SEQUENCE [LARGE SCALE GENOMIC DNA]</scope>
    <source>
        <strain evidence="12 13">CBS 101986</strain>
    </source>
</reference>
<dbReference type="OrthoDB" id="21557at2759"/>
<dbReference type="InterPro" id="IPR013246">
    <property type="entry name" value="SAGA_su_Sgf11"/>
</dbReference>
<dbReference type="Proteomes" id="UP000567179">
    <property type="component" value="Unassembled WGS sequence"/>
</dbReference>
<dbReference type="GO" id="GO:0005634">
    <property type="term" value="C:nucleus"/>
    <property type="evidence" value="ECO:0007669"/>
    <property type="project" value="UniProtKB-SubCell"/>
</dbReference>
<evidence type="ECO:0000256" key="6">
    <source>
        <dbReference type="ARBA" id="ARBA00023015"/>
    </source>
</evidence>
<dbReference type="GO" id="GO:0008270">
    <property type="term" value="F:zinc ion binding"/>
    <property type="evidence" value="ECO:0007669"/>
    <property type="project" value="UniProtKB-KW"/>
</dbReference>
<evidence type="ECO:0000313" key="13">
    <source>
        <dbReference type="Proteomes" id="UP000567179"/>
    </source>
</evidence>
<feature type="compositionally biased region" description="Polar residues" evidence="11">
    <location>
        <begin position="75"/>
        <end position="88"/>
    </location>
</feature>
<feature type="region of interest" description="Disordered" evidence="11">
    <location>
        <begin position="58"/>
        <end position="107"/>
    </location>
</feature>
<feature type="compositionally biased region" description="Basic and acidic residues" evidence="11">
    <location>
        <begin position="184"/>
        <end position="193"/>
    </location>
</feature>
<evidence type="ECO:0000256" key="8">
    <source>
        <dbReference type="ARBA" id="ARBA00023163"/>
    </source>
</evidence>
<accession>A0A8H5AWL1</accession>
<evidence type="ECO:0000256" key="1">
    <source>
        <dbReference type="ARBA" id="ARBA00004123"/>
    </source>
</evidence>
<sequence length="351" mass="36921">MPKSEKEEVLQALTARVFASMLEELVMDATLQSHQEVLRSKSLCPVCNTRCNAIHTPGAAGGSNEASASGHHTASRANTPMSTTSSEFASKGQFGGTGTSTPNGTKNDSGTIYFECVSCTRQIASNRYAPHLSSCMGLGNARRGAMRGSAKVKQPSDAGRSISPGSDGHQSDDKGKGKSKGKKKAADESDFSLKRKRLGSPQISPNKKPKKGKVSASPVSRVRADPDILGLSSNSHYSPLASSQSKIPSKLRDSSTASFMDRSSTSSRESSPEQAYAEATPNSSFSSQQSPVRPLAASAKAAASIRGRPHVTGTGPPKRPSPPRPPQIQVPDYMEIDHANETGSSTDTDSE</sequence>